<feature type="compositionally biased region" description="Basic and acidic residues" evidence="6">
    <location>
        <begin position="1"/>
        <end position="23"/>
    </location>
</feature>
<evidence type="ECO:0000259" key="7">
    <source>
        <dbReference type="PROSITE" id="PS51369"/>
    </source>
</evidence>
<dbReference type="PANTHER" id="PTHR31072">
    <property type="entry name" value="TRANSCRIPTION FACTOR TCP4-RELATED"/>
    <property type="match status" value="1"/>
</dbReference>
<proteinExistence type="predicted"/>
<evidence type="ECO:0000256" key="4">
    <source>
        <dbReference type="ARBA" id="ARBA00023163"/>
    </source>
</evidence>
<comment type="caution">
    <text evidence="8">The sequence shown here is derived from an EMBL/GenBank/DDBJ whole genome shotgun (WGS) entry which is preliminary data.</text>
</comment>
<evidence type="ECO:0000313" key="8">
    <source>
        <dbReference type="EMBL" id="GMH31557.1"/>
    </source>
</evidence>
<feature type="compositionally biased region" description="Polar residues" evidence="6">
    <location>
        <begin position="27"/>
        <end position="36"/>
    </location>
</feature>
<evidence type="ECO:0000256" key="6">
    <source>
        <dbReference type="SAM" id="MobiDB-lite"/>
    </source>
</evidence>
<keyword evidence="5" id="KW-0539">Nucleus</keyword>
<name>A0AAD3Y6J8_NEPGR</name>
<dbReference type="PANTHER" id="PTHR31072:SF252">
    <property type="entry name" value="TRANSCRIPTION FACTOR TCP17"/>
    <property type="match status" value="1"/>
</dbReference>
<dbReference type="InterPro" id="IPR017887">
    <property type="entry name" value="TF_TCP_subgr"/>
</dbReference>
<dbReference type="GO" id="GO:0003700">
    <property type="term" value="F:DNA-binding transcription factor activity"/>
    <property type="evidence" value="ECO:0007669"/>
    <property type="project" value="InterPro"/>
</dbReference>
<evidence type="ECO:0000256" key="1">
    <source>
        <dbReference type="ARBA" id="ARBA00004123"/>
    </source>
</evidence>
<dbReference type="InterPro" id="IPR005333">
    <property type="entry name" value="Transcription_factor_TCP"/>
</dbReference>
<feature type="compositionally biased region" description="Polar residues" evidence="6">
    <location>
        <begin position="353"/>
        <end position="363"/>
    </location>
</feature>
<dbReference type="GO" id="GO:0043565">
    <property type="term" value="F:sequence-specific DNA binding"/>
    <property type="evidence" value="ECO:0007669"/>
    <property type="project" value="TreeGrafter"/>
</dbReference>
<evidence type="ECO:0000256" key="2">
    <source>
        <dbReference type="ARBA" id="ARBA00023015"/>
    </source>
</evidence>
<feature type="region of interest" description="Disordered" evidence="6">
    <location>
        <begin position="1"/>
        <end position="36"/>
    </location>
</feature>
<keyword evidence="2" id="KW-0805">Transcription regulation</keyword>
<evidence type="ECO:0000313" key="9">
    <source>
        <dbReference type="Proteomes" id="UP001279734"/>
    </source>
</evidence>
<dbReference type="PROSITE" id="PS51369">
    <property type="entry name" value="TCP"/>
    <property type="match status" value="1"/>
</dbReference>
<dbReference type="GO" id="GO:0005634">
    <property type="term" value="C:nucleus"/>
    <property type="evidence" value="ECO:0007669"/>
    <property type="project" value="UniProtKB-SubCell"/>
</dbReference>
<protein>
    <recommendedName>
        <fullName evidence="7">TCP domain-containing protein</fullName>
    </recommendedName>
</protein>
<dbReference type="AlphaFoldDB" id="A0AAD3Y6J8"/>
<dbReference type="Proteomes" id="UP001279734">
    <property type="component" value="Unassembled WGS sequence"/>
</dbReference>
<gene>
    <name evidence="8" type="ORF">Nepgr_033401</name>
</gene>
<evidence type="ECO:0000256" key="3">
    <source>
        <dbReference type="ARBA" id="ARBA00023125"/>
    </source>
</evidence>
<evidence type="ECO:0000256" key="5">
    <source>
        <dbReference type="ARBA" id="ARBA00023242"/>
    </source>
</evidence>
<keyword evidence="3" id="KW-0238">DNA-binding</keyword>
<sequence length="363" mass="40110">MIMSLREKDIHTKREGETSDGKFAKPASTSSSRQWSGFKNPRIVRVSSTFGGKDRHSKVTTIRGLRDRRIRLSVPTAIQLYDLQDRLGLSQPSKVIDWLLDATKLDIDNLPPLQIPMGNFAQFHQSSLDESNGPHQPSLTPFLDANLAIVKDGTENFLLSSKQGIDFNNDIVEKEVEGGMKWNKTCEDGDEEDEDHGRDGGNNAQVSAQNFFPVNGNNSYFPGLLANNSMAYNYYHWEPSNLAVSQFGSLGLPSQVDHPDAHNNVNNTAIPFIPSSALVIPSGSQLFFRTSMAAASASPSYVNTQAEYDFRRANRFHQSSSSLSPAFYSSSSAMKSFPFSINHPGLHSHESNHNQPNNDDAST</sequence>
<dbReference type="EMBL" id="BSYO01000040">
    <property type="protein sequence ID" value="GMH31557.1"/>
    <property type="molecule type" value="Genomic_DNA"/>
</dbReference>
<feature type="region of interest" description="Disordered" evidence="6">
    <location>
        <begin position="341"/>
        <end position="363"/>
    </location>
</feature>
<reference evidence="8" key="1">
    <citation type="submission" date="2023-05" db="EMBL/GenBank/DDBJ databases">
        <title>Nepenthes gracilis genome sequencing.</title>
        <authorList>
            <person name="Fukushima K."/>
        </authorList>
    </citation>
    <scope>NUCLEOTIDE SEQUENCE</scope>
    <source>
        <strain evidence="8">SING2019-196</strain>
    </source>
</reference>
<organism evidence="8 9">
    <name type="scientific">Nepenthes gracilis</name>
    <name type="common">Slender pitcher plant</name>
    <dbReference type="NCBI Taxonomy" id="150966"/>
    <lineage>
        <taxon>Eukaryota</taxon>
        <taxon>Viridiplantae</taxon>
        <taxon>Streptophyta</taxon>
        <taxon>Embryophyta</taxon>
        <taxon>Tracheophyta</taxon>
        <taxon>Spermatophyta</taxon>
        <taxon>Magnoliopsida</taxon>
        <taxon>eudicotyledons</taxon>
        <taxon>Gunneridae</taxon>
        <taxon>Pentapetalae</taxon>
        <taxon>Caryophyllales</taxon>
        <taxon>Nepenthaceae</taxon>
        <taxon>Nepenthes</taxon>
    </lineage>
</organism>
<feature type="region of interest" description="Disordered" evidence="6">
    <location>
        <begin position="182"/>
        <end position="203"/>
    </location>
</feature>
<comment type="subcellular location">
    <subcellularLocation>
        <location evidence="1">Nucleus</location>
    </subcellularLocation>
</comment>
<keyword evidence="9" id="KW-1185">Reference proteome</keyword>
<accession>A0AAD3Y6J8</accession>
<dbReference type="Pfam" id="PF03634">
    <property type="entry name" value="TCP"/>
    <property type="match status" value="1"/>
</dbReference>
<keyword evidence="4" id="KW-0804">Transcription</keyword>
<feature type="domain" description="TCP" evidence="7">
    <location>
        <begin position="52"/>
        <end position="110"/>
    </location>
</feature>